<gene>
    <name evidence="2" type="ORF">IMCC3135_29080</name>
</gene>
<dbReference type="AlphaFoldDB" id="A0A2Z2P5A9"/>
<feature type="transmembrane region" description="Helical" evidence="1">
    <location>
        <begin position="224"/>
        <end position="242"/>
    </location>
</feature>
<feature type="transmembrane region" description="Helical" evidence="1">
    <location>
        <begin position="117"/>
        <end position="140"/>
    </location>
</feature>
<evidence type="ECO:0000313" key="3">
    <source>
        <dbReference type="Proteomes" id="UP000250079"/>
    </source>
</evidence>
<dbReference type="EMBL" id="CP018632">
    <property type="protein sequence ID" value="ASJ75867.1"/>
    <property type="molecule type" value="Genomic_DNA"/>
</dbReference>
<dbReference type="RefSeq" id="WP_088920715.1">
    <property type="nucleotide sequence ID" value="NZ_CP018632.1"/>
</dbReference>
<evidence type="ECO:0000313" key="2">
    <source>
        <dbReference type="EMBL" id="ASJ75867.1"/>
    </source>
</evidence>
<protein>
    <recommendedName>
        <fullName evidence="4">Inner membrane protein YbhN</fullName>
    </recommendedName>
</protein>
<feature type="transmembrane region" description="Helical" evidence="1">
    <location>
        <begin position="47"/>
        <end position="67"/>
    </location>
</feature>
<dbReference type="Proteomes" id="UP000250079">
    <property type="component" value="Chromosome"/>
</dbReference>
<keyword evidence="1" id="KW-0472">Membrane</keyword>
<sequence>MPKSYKKYLWAFCLSLLITTLCLILIYQLDKNSTVEHKSLPVNTYALFFLSVALIYGLSTILWKYFYSLFGRQRSSQDAFLDMGLIAIGKYLPGKIWGIALRGSFDQNQLKLDKGRILVSGLEQAFSLVMGILIVSALALSTRWTFGWIFGSICVISAYFLALLLLPFLKFILSRIKRIQTDLTMPSVGCRMLLGIGYTLLWLISAAPIVILMQSSLTLSTTELISIAAAFLGSMIAGWLALFAPGGIGVRESVFVILAPDFLSWDEGLYWIALHRGLFTLFDAFFGLLVLSLIAARARTVSLR</sequence>
<keyword evidence="1" id="KW-1133">Transmembrane helix</keyword>
<organism evidence="2 3">
    <name type="scientific">Granulosicoccus antarcticus IMCC3135</name>
    <dbReference type="NCBI Taxonomy" id="1192854"/>
    <lineage>
        <taxon>Bacteria</taxon>
        <taxon>Pseudomonadati</taxon>
        <taxon>Pseudomonadota</taxon>
        <taxon>Gammaproteobacteria</taxon>
        <taxon>Chromatiales</taxon>
        <taxon>Granulosicoccaceae</taxon>
        <taxon>Granulosicoccus</taxon>
    </lineage>
</organism>
<accession>A0A2Z2P5A9</accession>
<feature type="transmembrane region" description="Helical" evidence="1">
    <location>
        <begin position="146"/>
        <end position="169"/>
    </location>
</feature>
<feature type="transmembrane region" description="Helical" evidence="1">
    <location>
        <begin position="7"/>
        <end position="27"/>
    </location>
</feature>
<dbReference type="OrthoDB" id="5624213at2"/>
<name>A0A2Z2P5A9_9GAMM</name>
<proteinExistence type="predicted"/>
<evidence type="ECO:0000256" key="1">
    <source>
        <dbReference type="SAM" id="Phobius"/>
    </source>
</evidence>
<evidence type="ECO:0008006" key="4">
    <source>
        <dbReference type="Google" id="ProtNLM"/>
    </source>
</evidence>
<keyword evidence="1" id="KW-0812">Transmembrane</keyword>
<feature type="transmembrane region" description="Helical" evidence="1">
    <location>
        <begin position="190"/>
        <end position="212"/>
    </location>
</feature>
<feature type="transmembrane region" description="Helical" evidence="1">
    <location>
        <begin position="278"/>
        <end position="296"/>
    </location>
</feature>
<keyword evidence="3" id="KW-1185">Reference proteome</keyword>
<reference evidence="2 3" key="1">
    <citation type="submission" date="2016-12" db="EMBL/GenBank/DDBJ databases">
        <authorList>
            <person name="Song W.-J."/>
            <person name="Kurnit D.M."/>
        </authorList>
    </citation>
    <scope>NUCLEOTIDE SEQUENCE [LARGE SCALE GENOMIC DNA]</scope>
    <source>
        <strain evidence="2 3">IMCC3135</strain>
    </source>
</reference>
<dbReference type="KEGG" id="gai:IMCC3135_29080"/>